<dbReference type="EMBL" id="RCHS01001671">
    <property type="protein sequence ID" value="RMX52226.1"/>
    <property type="molecule type" value="Genomic_DNA"/>
</dbReference>
<proteinExistence type="predicted"/>
<dbReference type="AlphaFoldDB" id="A0A3M6UF56"/>
<dbReference type="OrthoDB" id="5983381at2759"/>
<keyword evidence="3" id="KW-1185">Reference proteome</keyword>
<sequence>MPSPFTIYSIFSVAVCIFTTPAGSLKFGKILKIPDDTTHPKHPATYIPSLILFLVVVNSAPVNVAGDVGREASEDGLGQKDSQALKDQGDPRSGENGRDGRNGQPGPIGIPGPPGISGPIGNKGIMGQKGEQGLRGPSGIPGLPGLPGSCVRSAPSNTTTPTVFCGLGKQGLKGNKGDNGNRGLPGPPGSRGNRGPRGNLGNGGPPGKKGDIGPPGNFPDLECFPRYTSWVNRSEWFDKYPKVHCDRREFLQGFSLEKSDARGQRRYKYTCCTLGLTNGP</sequence>
<name>A0A3M6UF56_POCDA</name>
<evidence type="ECO:0008006" key="4">
    <source>
        <dbReference type="Google" id="ProtNLM"/>
    </source>
</evidence>
<dbReference type="InterPro" id="IPR008160">
    <property type="entry name" value="Collagen"/>
</dbReference>
<evidence type="ECO:0000313" key="2">
    <source>
        <dbReference type="EMBL" id="RMX52226.1"/>
    </source>
</evidence>
<gene>
    <name evidence="2" type="ORF">pdam_00007971</name>
</gene>
<accession>A0A3M6UF56</accession>
<evidence type="ECO:0000256" key="1">
    <source>
        <dbReference type="SAM" id="MobiDB-lite"/>
    </source>
</evidence>
<dbReference type="GO" id="GO:0031012">
    <property type="term" value="C:extracellular matrix"/>
    <property type="evidence" value="ECO:0007669"/>
    <property type="project" value="TreeGrafter"/>
</dbReference>
<dbReference type="Pfam" id="PF01391">
    <property type="entry name" value="Collagen"/>
    <property type="match status" value="2"/>
</dbReference>
<evidence type="ECO:0000313" key="3">
    <source>
        <dbReference type="Proteomes" id="UP000275408"/>
    </source>
</evidence>
<organism evidence="2 3">
    <name type="scientific">Pocillopora damicornis</name>
    <name type="common">Cauliflower coral</name>
    <name type="synonym">Millepora damicornis</name>
    <dbReference type="NCBI Taxonomy" id="46731"/>
    <lineage>
        <taxon>Eukaryota</taxon>
        <taxon>Metazoa</taxon>
        <taxon>Cnidaria</taxon>
        <taxon>Anthozoa</taxon>
        <taxon>Hexacorallia</taxon>
        <taxon>Scleractinia</taxon>
        <taxon>Astrocoeniina</taxon>
        <taxon>Pocilloporidae</taxon>
        <taxon>Pocillopora</taxon>
    </lineage>
</organism>
<dbReference type="STRING" id="46731.A0A3M6UF56"/>
<feature type="region of interest" description="Disordered" evidence="1">
    <location>
        <begin position="70"/>
        <end position="217"/>
    </location>
</feature>
<dbReference type="GO" id="GO:0030198">
    <property type="term" value="P:extracellular matrix organization"/>
    <property type="evidence" value="ECO:0007669"/>
    <property type="project" value="TreeGrafter"/>
</dbReference>
<reference evidence="2 3" key="1">
    <citation type="journal article" date="2018" name="Sci. Rep.">
        <title>Comparative analysis of the Pocillopora damicornis genome highlights role of immune system in coral evolution.</title>
        <authorList>
            <person name="Cunning R."/>
            <person name="Bay R.A."/>
            <person name="Gillette P."/>
            <person name="Baker A.C."/>
            <person name="Traylor-Knowles N."/>
        </authorList>
    </citation>
    <scope>NUCLEOTIDE SEQUENCE [LARGE SCALE GENOMIC DNA]</scope>
    <source>
        <strain evidence="2">RSMAS</strain>
        <tissue evidence="2">Whole animal</tissue>
    </source>
</reference>
<protein>
    <recommendedName>
        <fullName evidence="4">Collagen IV NC1 domain-containing protein</fullName>
    </recommendedName>
</protein>
<dbReference type="Proteomes" id="UP000275408">
    <property type="component" value="Unassembled WGS sequence"/>
</dbReference>
<dbReference type="PANTHER" id="PTHR24023">
    <property type="entry name" value="COLLAGEN ALPHA"/>
    <property type="match status" value="1"/>
</dbReference>
<dbReference type="PANTHER" id="PTHR24023:SF1112">
    <property type="entry name" value="COL_CUTICLE_N DOMAIN-CONTAINING PROTEIN-RELATED"/>
    <property type="match status" value="1"/>
</dbReference>
<feature type="compositionally biased region" description="Basic and acidic residues" evidence="1">
    <location>
        <begin position="83"/>
        <end position="101"/>
    </location>
</feature>
<feature type="compositionally biased region" description="Gly residues" evidence="1">
    <location>
        <begin position="198"/>
        <end position="207"/>
    </location>
</feature>
<dbReference type="GO" id="GO:0005615">
    <property type="term" value="C:extracellular space"/>
    <property type="evidence" value="ECO:0007669"/>
    <property type="project" value="TreeGrafter"/>
</dbReference>
<dbReference type="InterPro" id="IPR050149">
    <property type="entry name" value="Collagen_superfamily"/>
</dbReference>
<comment type="caution">
    <text evidence="2">The sequence shown here is derived from an EMBL/GenBank/DDBJ whole genome shotgun (WGS) entry which is preliminary data.</text>
</comment>
<feature type="compositionally biased region" description="Low complexity" evidence="1">
    <location>
        <begin position="134"/>
        <end position="148"/>
    </location>
</feature>
<dbReference type="GO" id="GO:0030020">
    <property type="term" value="F:extracellular matrix structural constituent conferring tensile strength"/>
    <property type="evidence" value="ECO:0007669"/>
    <property type="project" value="TreeGrafter"/>
</dbReference>